<dbReference type="AlphaFoldDB" id="A0A4Z0YSS5"/>
<accession>A0A4Z0YSS5</accession>
<evidence type="ECO:0000313" key="2">
    <source>
        <dbReference type="EMBL" id="TGJ83088.1"/>
    </source>
</evidence>
<protein>
    <recommendedName>
        <fullName evidence="1">Microbial-type PARG catalytic domain-containing protein</fullName>
    </recommendedName>
</protein>
<name>A0A4Z0YSS5_9PEZI</name>
<proteinExistence type="predicted"/>
<evidence type="ECO:0000313" key="3">
    <source>
        <dbReference type="Proteomes" id="UP000297716"/>
    </source>
</evidence>
<dbReference type="STRING" id="37992.A0A4Z0YSS5"/>
<evidence type="ECO:0000259" key="1">
    <source>
        <dbReference type="Pfam" id="PF10021"/>
    </source>
</evidence>
<organism evidence="2 3">
    <name type="scientific">Xylaria hypoxylon</name>
    <dbReference type="NCBI Taxonomy" id="37992"/>
    <lineage>
        <taxon>Eukaryota</taxon>
        <taxon>Fungi</taxon>
        <taxon>Dikarya</taxon>
        <taxon>Ascomycota</taxon>
        <taxon>Pezizomycotina</taxon>
        <taxon>Sordariomycetes</taxon>
        <taxon>Xylariomycetidae</taxon>
        <taxon>Xylariales</taxon>
        <taxon>Xylariaceae</taxon>
        <taxon>Xylaria</taxon>
    </lineage>
</organism>
<dbReference type="InterPro" id="IPR043472">
    <property type="entry name" value="Macro_dom-like"/>
</dbReference>
<gene>
    <name evidence="2" type="ORF">E0Z10_g5676</name>
</gene>
<dbReference type="NCBIfam" id="TIGR02452">
    <property type="entry name" value="TIGR02452 family protein"/>
    <property type="match status" value="1"/>
</dbReference>
<dbReference type="PANTHER" id="PTHR35596">
    <property type="entry name" value="DUF2263 DOMAIN-CONTAINING PROTEIN"/>
    <property type="match status" value="1"/>
</dbReference>
<keyword evidence="3" id="KW-1185">Reference proteome</keyword>
<comment type="caution">
    <text evidence="2">The sequence shown here is derived from an EMBL/GenBank/DDBJ whole genome shotgun (WGS) entry which is preliminary data.</text>
</comment>
<dbReference type="Pfam" id="PF10021">
    <property type="entry name" value="PARG_cat_microb"/>
    <property type="match status" value="1"/>
</dbReference>
<dbReference type="InterPro" id="IPR019261">
    <property type="entry name" value="PARG_cat_microbial"/>
</dbReference>
<dbReference type="InterPro" id="IPR012664">
    <property type="entry name" value="CHP02452"/>
</dbReference>
<dbReference type="EMBL" id="SKBN01000105">
    <property type="protein sequence ID" value="TGJ83088.1"/>
    <property type="molecule type" value="Genomic_DNA"/>
</dbReference>
<dbReference type="Proteomes" id="UP000297716">
    <property type="component" value="Unassembled WGS sequence"/>
</dbReference>
<reference evidence="2 3" key="1">
    <citation type="submission" date="2019-03" db="EMBL/GenBank/DDBJ databases">
        <title>Draft genome sequence of Xylaria hypoxylon DSM 108379, a ubiquitous saprotrophic-parasitic fungi on hardwood.</title>
        <authorList>
            <person name="Buettner E."/>
            <person name="Leonhardt S."/>
            <person name="Gebauer A.M."/>
            <person name="Liers C."/>
            <person name="Hofrichter M."/>
            <person name="Kellner H."/>
        </authorList>
    </citation>
    <scope>NUCLEOTIDE SEQUENCE [LARGE SCALE GENOMIC DNA]</scope>
    <source>
        <strain evidence="2 3">DSM 108379</strain>
    </source>
</reference>
<feature type="domain" description="Microbial-type PARG catalytic" evidence="1">
    <location>
        <begin position="67"/>
        <end position="146"/>
    </location>
</feature>
<dbReference type="OrthoDB" id="9985428at2759"/>
<dbReference type="PANTHER" id="PTHR35596:SF1">
    <property type="entry name" value="MICROBIAL-TYPE PARG CATALYTIC DOMAIN-CONTAINING PROTEIN"/>
    <property type="match status" value="1"/>
</dbReference>
<dbReference type="Gene3D" id="3.40.220.10">
    <property type="entry name" value="Leucine Aminopeptidase, subunit E, domain 1"/>
    <property type="match status" value="1"/>
</dbReference>
<sequence length="326" mass="36168">MPLPQAVRDRRAVLSAIARETKAALPDILRQLPHVKPDSSEKLDIDNVPVLDPADCPGFPLSSDPKLRGTRVRVMNEDTLDAAIMMGESLTKSANLQTVRNQRVAVLNLASDKNPGGGWMSGALAQEEALCYRSSLALSLHKPYYPWSPTTAVYTRDVVLVRSSMGEGHKLLVPQIPITRLPIVSVISVAAIRRPALRTAPGMSEHNSHRLQTTFKYPADRQLTKKKMRLALRIAAHEKHELLVLGALGCGAFRNPPEEVAQCWSQVLDEIEFRGGWWREIWFAVLDTKNEGNFNTFDRVLGEREFGVTAVLRSEQPAPPQDGIMS</sequence>
<dbReference type="SUPFAM" id="SSF52949">
    <property type="entry name" value="Macro domain-like"/>
    <property type="match status" value="1"/>
</dbReference>